<dbReference type="AlphaFoldDB" id="A0A085WQH0"/>
<protein>
    <submittedName>
        <fullName evidence="1">Uncharacterized protein</fullName>
    </submittedName>
</protein>
<evidence type="ECO:0000313" key="1">
    <source>
        <dbReference type="EMBL" id="KFE69933.1"/>
    </source>
</evidence>
<gene>
    <name evidence="1" type="ORF">DB31_4975</name>
</gene>
<evidence type="ECO:0000313" key="2">
    <source>
        <dbReference type="Proteomes" id="UP000028725"/>
    </source>
</evidence>
<dbReference type="Proteomes" id="UP000028725">
    <property type="component" value="Unassembled WGS sequence"/>
</dbReference>
<keyword evidence="2" id="KW-1185">Reference proteome</keyword>
<reference evidence="1 2" key="1">
    <citation type="submission" date="2014-04" db="EMBL/GenBank/DDBJ databases">
        <title>Genome assembly of Hyalangium minutum DSM 14724.</title>
        <authorList>
            <person name="Sharma G."/>
            <person name="Subramanian S."/>
        </authorList>
    </citation>
    <scope>NUCLEOTIDE SEQUENCE [LARGE SCALE GENOMIC DNA]</scope>
    <source>
        <strain evidence="1 2">DSM 14724</strain>
    </source>
</reference>
<comment type="caution">
    <text evidence="1">The sequence shown here is derived from an EMBL/GenBank/DDBJ whole genome shotgun (WGS) entry which is preliminary data.</text>
</comment>
<accession>A0A085WQH0</accession>
<sequence length="70" mass="8170">MLQRISVLSTKLGESPARLRRVKDFPSQLKDFTLFEIKTMLDKNDFSLATQAQLQTARKLIEEQSRLMEK</sequence>
<proteinExistence type="predicted"/>
<organism evidence="1 2">
    <name type="scientific">Hyalangium minutum</name>
    <dbReference type="NCBI Taxonomy" id="394096"/>
    <lineage>
        <taxon>Bacteria</taxon>
        <taxon>Pseudomonadati</taxon>
        <taxon>Myxococcota</taxon>
        <taxon>Myxococcia</taxon>
        <taxon>Myxococcales</taxon>
        <taxon>Cystobacterineae</taxon>
        <taxon>Archangiaceae</taxon>
        <taxon>Hyalangium</taxon>
    </lineage>
</organism>
<name>A0A085WQH0_9BACT</name>
<dbReference type="RefSeq" id="WP_157231859.1">
    <property type="nucleotide sequence ID" value="NZ_JMCB01000003.1"/>
</dbReference>
<dbReference type="OrthoDB" id="9934082at2"/>
<dbReference type="EMBL" id="JMCB01000003">
    <property type="protein sequence ID" value="KFE69933.1"/>
    <property type="molecule type" value="Genomic_DNA"/>
</dbReference>